<dbReference type="PANTHER" id="PTHR32071:SF38">
    <property type="entry name" value="PSP OPERON TRANSCRIPTIONAL ACTIVATOR"/>
    <property type="match status" value="1"/>
</dbReference>
<evidence type="ECO:0000256" key="3">
    <source>
        <dbReference type="ARBA" id="ARBA00022840"/>
    </source>
</evidence>
<dbReference type="InterPro" id="IPR011608">
    <property type="entry name" value="PRD"/>
</dbReference>
<dbReference type="Gene3D" id="1.10.1790.10">
    <property type="entry name" value="PRD domain"/>
    <property type="match status" value="2"/>
</dbReference>
<gene>
    <name evidence="8" type="ORF">JK636_09600</name>
</gene>
<dbReference type="SUPFAM" id="SSF52540">
    <property type="entry name" value="P-loop containing nucleoside triphosphate hydrolases"/>
    <property type="match status" value="1"/>
</dbReference>
<dbReference type="RefSeq" id="WP_202748595.1">
    <property type="nucleotide sequence ID" value="NZ_JAESWC010000002.1"/>
</dbReference>
<feature type="domain" description="Sigma-54 factor interaction" evidence="5">
    <location>
        <begin position="94"/>
        <end position="327"/>
    </location>
</feature>
<dbReference type="InterPro" id="IPR036634">
    <property type="entry name" value="PRD_sf"/>
</dbReference>
<dbReference type="PROSITE" id="PS51372">
    <property type="entry name" value="PRD_2"/>
    <property type="match status" value="2"/>
</dbReference>
<keyword evidence="3" id="KW-0067">ATP-binding</keyword>
<dbReference type="InterPro" id="IPR002078">
    <property type="entry name" value="Sigma_54_int"/>
</dbReference>
<dbReference type="PANTHER" id="PTHR32071">
    <property type="entry name" value="TRANSCRIPTIONAL REGULATORY PROTEIN"/>
    <property type="match status" value="1"/>
</dbReference>
<dbReference type="InterPro" id="IPR036662">
    <property type="entry name" value="PTS_EIIA_man-typ_sf"/>
</dbReference>
<dbReference type="SUPFAM" id="SSF53062">
    <property type="entry name" value="PTS system fructose IIA component-like"/>
    <property type="match status" value="1"/>
</dbReference>
<evidence type="ECO:0000256" key="4">
    <source>
        <dbReference type="ARBA" id="ARBA00023125"/>
    </source>
</evidence>
<evidence type="ECO:0000259" key="7">
    <source>
        <dbReference type="PROSITE" id="PS51372"/>
    </source>
</evidence>
<organism evidence="8 9">
    <name type="scientific">Clostridium rhizosphaerae</name>
    <dbReference type="NCBI Taxonomy" id="2803861"/>
    <lineage>
        <taxon>Bacteria</taxon>
        <taxon>Bacillati</taxon>
        <taxon>Bacillota</taxon>
        <taxon>Clostridia</taxon>
        <taxon>Eubacteriales</taxon>
        <taxon>Clostridiaceae</taxon>
        <taxon>Clostridium</taxon>
    </lineage>
</organism>
<dbReference type="Gene3D" id="3.40.50.300">
    <property type="entry name" value="P-loop containing nucleotide triphosphate hydrolases"/>
    <property type="match status" value="1"/>
</dbReference>
<dbReference type="Gene3D" id="3.40.50.510">
    <property type="entry name" value="Phosphotransferase system, mannose-type IIA component"/>
    <property type="match status" value="1"/>
</dbReference>
<protein>
    <submittedName>
        <fullName evidence="8">Sigma 54-interacting transcriptional regulator</fullName>
    </submittedName>
</protein>
<dbReference type="InterPro" id="IPR036390">
    <property type="entry name" value="WH_DNA-bd_sf"/>
</dbReference>
<dbReference type="InterPro" id="IPR003593">
    <property type="entry name" value="AAA+_ATPase"/>
</dbReference>
<keyword evidence="1" id="KW-0808">Transferase</keyword>
<keyword evidence="4" id="KW-0238">DNA-binding</keyword>
<dbReference type="Pfam" id="PF03610">
    <property type="entry name" value="EIIA-man"/>
    <property type="match status" value="1"/>
</dbReference>
<dbReference type="Pfam" id="PF25601">
    <property type="entry name" value="AAA_lid_14"/>
    <property type="match status" value="1"/>
</dbReference>
<evidence type="ECO:0000256" key="2">
    <source>
        <dbReference type="ARBA" id="ARBA00022741"/>
    </source>
</evidence>
<keyword evidence="2" id="KW-0547">Nucleotide-binding</keyword>
<accession>A0ABS1T9J5</accession>
<feature type="domain" description="PRD" evidence="7">
    <location>
        <begin position="793"/>
        <end position="892"/>
    </location>
</feature>
<dbReference type="InterPro" id="IPR058031">
    <property type="entry name" value="AAA_lid_NorR"/>
</dbReference>
<proteinExistence type="predicted"/>
<evidence type="ECO:0000256" key="1">
    <source>
        <dbReference type="ARBA" id="ARBA00022679"/>
    </source>
</evidence>
<dbReference type="Pfam" id="PF00158">
    <property type="entry name" value="Sigma54_activat"/>
    <property type="match status" value="1"/>
</dbReference>
<dbReference type="SUPFAM" id="SSF63520">
    <property type="entry name" value="PTS-regulatory domain, PRD"/>
    <property type="match status" value="2"/>
</dbReference>
<evidence type="ECO:0000259" key="5">
    <source>
        <dbReference type="PROSITE" id="PS50045"/>
    </source>
</evidence>
<name>A0ABS1T9J5_9CLOT</name>
<dbReference type="Proteomes" id="UP000632377">
    <property type="component" value="Unassembled WGS sequence"/>
</dbReference>
<evidence type="ECO:0000259" key="6">
    <source>
        <dbReference type="PROSITE" id="PS51096"/>
    </source>
</evidence>
<dbReference type="InterPro" id="IPR004701">
    <property type="entry name" value="PTS_EIIA_man-typ"/>
</dbReference>
<dbReference type="InterPro" id="IPR027417">
    <property type="entry name" value="P-loop_NTPase"/>
</dbReference>
<dbReference type="SUPFAM" id="SSF46785">
    <property type="entry name" value="Winged helix' DNA-binding domain"/>
    <property type="match status" value="1"/>
</dbReference>
<dbReference type="CDD" id="cd00009">
    <property type="entry name" value="AAA"/>
    <property type="match status" value="1"/>
</dbReference>
<dbReference type="SMART" id="SM00382">
    <property type="entry name" value="AAA"/>
    <property type="match status" value="1"/>
</dbReference>
<dbReference type="Gene3D" id="1.10.8.60">
    <property type="match status" value="1"/>
</dbReference>
<evidence type="ECO:0000313" key="8">
    <source>
        <dbReference type="EMBL" id="MBL4936015.1"/>
    </source>
</evidence>
<keyword evidence="9" id="KW-1185">Reference proteome</keyword>
<dbReference type="Pfam" id="PF00874">
    <property type="entry name" value="PRD"/>
    <property type="match status" value="2"/>
</dbReference>
<feature type="domain" description="PTS EIIA type-4" evidence="6">
    <location>
        <begin position="548"/>
        <end position="685"/>
    </location>
</feature>
<dbReference type="PROSITE" id="PS51096">
    <property type="entry name" value="PTS_EIIA_TYPE_4"/>
    <property type="match status" value="1"/>
</dbReference>
<sequence length="892" mass="102122">MRYEIVYETLKKLCLRQLKEEGKIKGFSAEDIALKLNMHRSNVAREFGKLYKEGILDKNDGRPVLYFIKDIKREEKVSENINISPEKPSIFNNIIGKDLSLKHPIALAKAAIVYPPRGLHTLIVGETGVGKSYFAKCMFKYALEVNIIRDSGRFAIFNCADYANNPQLLVSHLFGVKKGAYTGANEDREGIIEKARDGILFLDEVHRLPPEGQEMLFTLIDEGKFIQLGSTKETSINVMIICATTENIDSSLLKTFTRRIPVNISLPSLRERTSDERLNLIKAFFQEESKRIGKKIEVHEDALTALLNYECPNNIGELKSTIQIASAKAFLRSMFKDEIVKIKLEDFSNEVRAGLLLSKKIKGNNLKLNIRENEEITDDGVEDKYSVSENIYEFIETRTENLKNRGLDEETIKNKISNEVESFINNYLLSIDNHQREDDIKRIVNNDLYNFLNSFMYLAEYRLKRKITKNTFLGLLIHIDTFLGRIRENRIIENPKIDEIRKKYSEEFKLAMILAEKLEEKYDAAVPMDEIGFITMFFAADVEEVNGRVGVIVAMHGNSTASSMAEVTNQLLNTNHALGFDMPLSMKPDTALEKIEELVKERNEGMGVILLVDMGSLKFFDKIIKNNTGIEVRAVDMATTATVIEATRKALMNTSLDEIVKSVDLESRFLGSFLEENIKSKKDVIITACSTGEGTAQRIKEIIYSKFDKEKYEVINLSIKDEQEFKKAVDDIRKNSKIVAIISAFNLNIEGIDYISMDKFFKDFMGENFEENIKDEMLIQNIKIVYKDYLELKQHDFIINSLVEIISTIKYVFEIHIDSEKLQGLLMHMGCLIQKLMNKEETSACKNLTIILSRHQDIFKYLQESLNNLEEKLNISFSEDDLANIVEILINL</sequence>
<feature type="domain" description="PRD" evidence="7">
    <location>
        <begin position="443"/>
        <end position="548"/>
    </location>
</feature>
<evidence type="ECO:0000313" key="9">
    <source>
        <dbReference type="Proteomes" id="UP000632377"/>
    </source>
</evidence>
<dbReference type="PROSITE" id="PS50045">
    <property type="entry name" value="SIGMA54_INTERACT_4"/>
    <property type="match status" value="1"/>
</dbReference>
<dbReference type="EMBL" id="JAESWC010000002">
    <property type="protein sequence ID" value="MBL4936015.1"/>
    <property type="molecule type" value="Genomic_DNA"/>
</dbReference>
<reference evidence="8 9" key="1">
    <citation type="submission" date="2021-01" db="EMBL/GenBank/DDBJ databases">
        <title>Genome public.</title>
        <authorList>
            <person name="Liu C."/>
            <person name="Sun Q."/>
        </authorList>
    </citation>
    <scope>NUCLEOTIDE SEQUENCE [LARGE SCALE GENOMIC DNA]</scope>
    <source>
        <strain evidence="8 9">YIM B02515</strain>
    </source>
</reference>
<comment type="caution">
    <text evidence="8">The sequence shown here is derived from an EMBL/GenBank/DDBJ whole genome shotgun (WGS) entry which is preliminary data.</text>
</comment>